<organism evidence="2 3">
    <name type="scientific">Collimonas arenae</name>
    <dbReference type="NCBI Taxonomy" id="279058"/>
    <lineage>
        <taxon>Bacteria</taxon>
        <taxon>Pseudomonadati</taxon>
        <taxon>Pseudomonadota</taxon>
        <taxon>Betaproteobacteria</taxon>
        <taxon>Burkholderiales</taxon>
        <taxon>Oxalobacteraceae</taxon>
        <taxon>Collimonas</taxon>
    </lineage>
</organism>
<dbReference type="GO" id="GO:0006749">
    <property type="term" value="P:glutathione metabolic process"/>
    <property type="evidence" value="ECO:0007669"/>
    <property type="project" value="TreeGrafter"/>
</dbReference>
<evidence type="ECO:0000259" key="1">
    <source>
        <dbReference type="PROSITE" id="PS50404"/>
    </source>
</evidence>
<dbReference type="EMBL" id="CP009962">
    <property type="protein sequence ID" value="AIY41940.1"/>
    <property type="molecule type" value="Genomic_DNA"/>
</dbReference>
<dbReference type="GO" id="GO:0016034">
    <property type="term" value="F:maleylacetoacetate isomerase activity"/>
    <property type="evidence" value="ECO:0007669"/>
    <property type="project" value="TreeGrafter"/>
</dbReference>
<dbReference type="STRING" id="279058.LT85_2782"/>
<keyword evidence="3" id="KW-1185">Reference proteome</keyword>
<dbReference type="Gene3D" id="1.20.1050.10">
    <property type="match status" value="1"/>
</dbReference>
<dbReference type="PANTHER" id="PTHR42673:SF21">
    <property type="entry name" value="GLUTATHIONE S-TRANSFERASE YFCF"/>
    <property type="match status" value="1"/>
</dbReference>
<sequence>MQLIGMLDSPYVRRVSISLQLLGIPFDHQSISVFSTFEQFRQINPVVKAPSLVCDDGGVLMDSSLILEYAEALVAPRKSLMPVEIGERLHALRIIGLGLAACEKSIQIVYERNLRPPEKQHQPWVDRVQGQLFAAYQALEIALRAKPLDVTSDTISQAGVTTAVAWHFTQMMLPEIVIASDYPSLQAFSEKAEQLAEFIAAPPL</sequence>
<protein>
    <submittedName>
        <fullName evidence="2">Glutathione S-transferase</fullName>
        <ecNumber evidence="2">2.5.1.18</ecNumber>
    </submittedName>
</protein>
<feature type="domain" description="GST N-terminal" evidence="1">
    <location>
        <begin position="1"/>
        <end position="78"/>
    </location>
</feature>
<dbReference type="PANTHER" id="PTHR42673">
    <property type="entry name" value="MALEYLACETOACETATE ISOMERASE"/>
    <property type="match status" value="1"/>
</dbReference>
<evidence type="ECO:0000313" key="2">
    <source>
        <dbReference type="EMBL" id="AIY41940.1"/>
    </source>
</evidence>
<dbReference type="InterPro" id="IPR036249">
    <property type="entry name" value="Thioredoxin-like_sf"/>
</dbReference>
<dbReference type="GO" id="GO:0006559">
    <property type="term" value="P:L-phenylalanine catabolic process"/>
    <property type="evidence" value="ECO:0007669"/>
    <property type="project" value="TreeGrafter"/>
</dbReference>
<dbReference type="OrthoDB" id="8634103at2"/>
<accession>A0A0A1FDR5</accession>
<dbReference type="HOGENOM" id="CLU_011226_12_0_4"/>
<dbReference type="EC" id="2.5.1.18" evidence="2"/>
<dbReference type="RefSeq" id="WP_038489651.1">
    <property type="nucleotide sequence ID" value="NZ_CP009962.1"/>
</dbReference>
<dbReference type="Gene3D" id="3.40.30.10">
    <property type="entry name" value="Glutaredoxin"/>
    <property type="match status" value="1"/>
</dbReference>
<dbReference type="InterPro" id="IPR036282">
    <property type="entry name" value="Glutathione-S-Trfase_C_sf"/>
</dbReference>
<keyword evidence="2" id="KW-0808">Transferase</keyword>
<reference evidence="3" key="1">
    <citation type="journal article" date="2014" name="Soil Biol. Biochem.">
        <title>Structure and function of bacterial communities in ageing soils: Insights from the Mendocino ecological staircase.</title>
        <authorList>
            <person name="Uroz S."/>
            <person name="Tech J.J."/>
            <person name="Sawaya N.A."/>
            <person name="Frey-Klett P."/>
            <person name="Leveau J.H.J."/>
        </authorList>
    </citation>
    <scope>NUCLEOTIDE SEQUENCE [LARGE SCALE GENOMIC DNA]</scope>
    <source>
        <strain evidence="3">Cal35</strain>
    </source>
</reference>
<dbReference type="SUPFAM" id="SSF47616">
    <property type="entry name" value="GST C-terminal domain-like"/>
    <property type="match status" value="1"/>
</dbReference>
<evidence type="ECO:0000313" key="3">
    <source>
        <dbReference type="Proteomes" id="UP000030302"/>
    </source>
</evidence>
<dbReference type="Pfam" id="PF13417">
    <property type="entry name" value="GST_N_3"/>
    <property type="match status" value="1"/>
</dbReference>
<dbReference type="PROSITE" id="PS50404">
    <property type="entry name" value="GST_NTER"/>
    <property type="match status" value="1"/>
</dbReference>
<proteinExistence type="predicted"/>
<dbReference type="Proteomes" id="UP000030302">
    <property type="component" value="Chromosome"/>
</dbReference>
<dbReference type="GO" id="GO:0004364">
    <property type="term" value="F:glutathione transferase activity"/>
    <property type="evidence" value="ECO:0007669"/>
    <property type="project" value="UniProtKB-EC"/>
</dbReference>
<name>A0A0A1FDR5_9BURK</name>
<dbReference type="KEGG" id="care:LT85_2782"/>
<dbReference type="CDD" id="cd03205">
    <property type="entry name" value="GST_C_6"/>
    <property type="match status" value="1"/>
</dbReference>
<dbReference type="InterPro" id="IPR004045">
    <property type="entry name" value="Glutathione_S-Trfase_N"/>
</dbReference>
<dbReference type="AlphaFoldDB" id="A0A0A1FDR5"/>
<gene>
    <name evidence="2" type="ORF">LT85_2782</name>
</gene>
<dbReference type="SUPFAM" id="SSF52833">
    <property type="entry name" value="Thioredoxin-like"/>
    <property type="match status" value="1"/>
</dbReference>